<name>A0A1Z5TFL0_HORWE</name>
<feature type="compositionally biased region" description="Basic and acidic residues" evidence="1">
    <location>
        <begin position="1068"/>
        <end position="1079"/>
    </location>
</feature>
<dbReference type="GO" id="GO:0051014">
    <property type="term" value="P:actin filament severing"/>
    <property type="evidence" value="ECO:0007669"/>
    <property type="project" value="TreeGrafter"/>
</dbReference>
<feature type="compositionally biased region" description="Polar residues" evidence="1">
    <location>
        <begin position="1009"/>
        <end position="1038"/>
    </location>
</feature>
<dbReference type="GO" id="GO:0051015">
    <property type="term" value="F:actin filament binding"/>
    <property type="evidence" value="ECO:0007669"/>
    <property type="project" value="InterPro"/>
</dbReference>
<evidence type="ECO:0000256" key="1">
    <source>
        <dbReference type="SAM" id="MobiDB-lite"/>
    </source>
</evidence>
<feature type="compositionally biased region" description="Polar residues" evidence="1">
    <location>
        <begin position="1125"/>
        <end position="1148"/>
    </location>
</feature>
<feature type="compositionally biased region" description="Basic and acidic residues" evidence="1">
    <location>
        <begin position="718"/>
        <end position="728"/>
    </location>
</feature>
<feature type="compositionally biased region" description="Low complexity" evidence="1">
    <location>
        <begin position="155"/>
        <end position="164"/>
    </location>
</feature>
<feature type="compositionally biased region" description="Basic and acidic residues" evidence="1">
    <location>
        <begin position="1039"/>
        <end position="1049"/>
    </location>
</feature>
<evidence type="ECO:0000259" key="2">
    <source>
        <dbReference type="Pfam" id="PF13254"/>
    </source>
</evidence>
<feature type="compositionally biased region" description="Basic and acidic residues" evidence="1">
    <location>
        <begin position="621"/>
        <end position="644"/>
    </location>
</feature>
<evidence type="ECO:0000313" key="4">
    <source>
        <dbReference type="EMBL" id="OTA34797.1"/>
    </source>
</evidence>
<gene>
    <name evidence="4" type="ORF">BTJ68_06032</name>
</gene>
<feature type="compositionally biased region" description="Low complexity" evidence="1">
    <location>
        <begin position="969"/>
        <end position="989"/>
    </location>
</feature>
<organism evidence="4 5">
    <name type="scientific">Hortaea werneckii EXF-2000</name>
    <dbReference type="NCBI Taxonomy" id="1157616"/>
    <lineage>
        <taxon>Eukaryota</taxon>
        <taxon>Fungi</taxon>
        <taxon>Dikarya</taxon>
        <taxon>Ascomycota</taxon>
        <taxon>Pezizomycotina</taxon>
        <taxon>Dothideomycetes</taxon>
        <taxon>Dothideomycetidae</taxon>
        <taxon>Mycosphaerellales</taxon>
        <taxon>Teratosphaeriaceae</taxon>
        <taxon>Hortaea</taxon>
    </lineage>
</organism>
<dbReference type="Proteomes" id="UP000194280">
    <property type="component" value="Unassembled WGS sequence"/>
</dbReference>
<dbReference type="SUPFAM" id="SSF55753">
    <property type="entry name" value="Actin depolymerizing proteins"/>
    <property type="match status" value="2"/>
</dbReference>
<feature type="compositionally biased region" description="Polar residues" evidence="1">
    <location>
        <begin position="361"/>
        <end position="379"/>
    </location>
</feature>
<dbReference type="OrthoDB" id="6375767at2759"/>
<dbReference type="Pfam" id="PF13254">
    <property type="entry name" value="DUF4045"/>
    <property type="match status" value="1"/>
</dbReference>
<feature type="compositionally biased region" description="Polar residues" evidence="1">
    <location>
        <begin position="561"/>
        <end position="592"/>
    </location>
</feature>
<protein>
    <submittedName>
        <fullName evidence="4">Uncharacterized protein</fullName>
    </submittedName>
</protein>
<keyword evidence="5" id="KW-1185">Reference proteome</keyword>
<dbReference type="PANTHER" id="PTHR11977">
    <property type="entry name" value="VILLIN"/>
    <property type="match status" value="1"/>
</dbReference>
<feature type="compositionally biased region" description="Basic and acidic residues" evidence="1">
    <location>
        <begin position="595"/>
        <end position="610"/>
    </location>
</feature>
<feature type="compositionally biased region" description="Basic residues" evidence="1">
    <location>
        <begin position="935"/>
        <end position="945"/>
    </location>
</feature>
<proteinExistence type="predicted"/>
<evidence type="ECO:0000313" key="5">
    <source>
        <dbReference type="Proteomes" id="UP000194280"/>
    </source>
</evidence>
<feature type="compositionally biased region" description="Basic and acidic residues" evidence="1">
    <location>
        <begin position="173"/>
        <end position="195"/>
    </location>
</feature>
<feature type="compositionally biased region" description="Low complexity" evidence="1">
    <location>
        <begin position="305"/>
        <end position="317"/>
    </location>
</feature>
<reference evidence="4 5" key="1">
    <citation type="submission" date="2017-01" db="EMBL/GenBank/DDBJ databases">
        <title>The recent genome duplication of the halophilic yeast Hortaea werneckii: insights from long-read sequencing.</title>
        <authorList>
            <person name="Sinha S."/>
            <person name="Flibotte S."/>
            <person name="Neira M."/>
            <person name="Lenassi M."/>
            <person name="Gostincar C."/>
            <person name="Stajich J.E."/>
            <person name="Nislow C.E."/>
        </authorList>
    </citation>
    <scope>NUCLEOTIDE SEQUENCE [LARGE SCALE GENOMIC DNA]</scope>
    <source>
        <strain evidence="4 5">EXF-2000</strain>
    </source>
</reference>
<comment type="caution">
    <text evidence="4">The sequence shown here is derived from an EMBL/GenBank/DDBJ whole genome shotgun (WGS) entry which is preliminary data.</text>
</comment>
<evidence type="ECO:0000259" key="3">
    <source>
        <dbReference type="Pfam" id="PF25480"/>
    </source>
</evidence>
<dbReference type="VEuPathDB" id="FungiDB:BTJ68_06032"/>
<feature type="compositionally biased region" description="Polar residues" evidence="1">
    <location>
        <begin position="107"/>
        <end position="123"/>
    </location>
</feature>
<dbReference type="Pfam" id="PF25480">
    <property type="entry name" value="DUF7904"/>
    <property type="match status" value="1"/>
</dbReference>
<dbReference type="GO" id="GO:0008154">
    <property type="term" value="P:actin polymerization or depolymerization"/>
    <property type="evidence" value="ECO:0007669"/>
    <property type="project" value="TreeGrafter"/>
</dbReference>
<sequence length="1628" mass="174763">MSDEAASFLASIAELKQRREQQDMERIQALEEDIRRRRAFREERARSISPDKPAQANHFDHAADSRSPANTLTSSPSLPPTMEKPTAPEAPPSPTKDIPEFTGFKSVRSSTSSANANAPQTPDRNSHASPPPSASSLARRGTLSWQQRRPGSRGGSRPTSSIGPDASAGATHAHTEEQEPSREDITASLSKRDPSWFRQTADRGTGSAACRRSQDDESSKHQSFSSRRGLPGMQPESSQDVEKPVVPSEHEGATSGPTSRSTSVRGSGTSSHRFSASTSTSTNSKPDLKSLIEQDSGQQEAYPVSETSSAAESQTSSGRTMTMSNSQARLGSTAERPGSPTKGMGGFVQSAIMKRSDSVNKRWSAQPSGSLSRQNSMASARSGYGGLQGSYSMPKLEPTPGSGESSHEPSSRPTSSSSNLTNLTMTQGGEKYDTFTRPTMSRHGRSKSVFSSHSAAGEDGATSPPGSPSKRFSPTKSSWIESALTRPESPKPSAAKNAQPSWMANIAKAKAERASADSTPRPGTPKKEEGESSRPGSPTKAPFGQGMLKRSDSRDLGLPVRSSTPPFIKEQPQTPAQKPSTSQSDGPLQETNPPLKEDPVLEEQAEKSEVAEPMQQAPVEPQKDTKSIDEAPPSRDSITDRAEPMKSPPIPLSTKPKPEVAPKPETAPKPMTDFRSTLRSRPPPEPKKQETPEFLSKFGSLRKAQTEKYVAPDTFRANIERGKADLNKTDGPVKTPRRDELRESLLAKKDDWQKAKEEGRELPGALHERKASANAPAPPSKPEGLARRDMLNRSESNLLTAGLERGRESTPEALARHKTLKDRPKVEPPPTKQVSEPMPSPAPAQEPSTIDPLARQTSEPSSIQEPQRSSETSKLAARFNPGLANILARGPPAMNNSSNPPSRTASPVVPKQTSSAASPAGEPKAGEPLQDMRKGRAKGPKKSKRGAANTEISNAQQGAAPPMFEPRSQQKPDAAAESAAEAPAAAPEQPQKPRAPPGSSASIMMASLRGSNQAQEMSNGSEKPSTPAKSPSLSMKSTESPKEPAKDSVPEFAGFGSFKNKAPMSLPDDNKENNDESRPSAKSAAAFWNRQASPKRSEAPPQIQLPSQRDEEAAMRSAGLLASSPARTGGSSVSGDDNALSVQKSNGQASTPPASTGAPPKPTKSSRIVSGQLGEASLNRGVVDSVAEPTTEAEGLLAKAFGPIPTATKNRTVDVSTIVRESRTEAAGDVKTIRKSVQEVTHDGTLENLRPREEYTLYDEAVYVCVYSIVNAKSKVSTIYVWQGASAIAPAKDHGQIVAKRLAREHSAHVRTVQQGQEPMAFIQALGGILVTRRGASETAPKQYMLCGRKHIGNIVFDEVDYSVQSLCPGFVYLISFPITLQETKLYLWKGLSCSTDEISAARLVAMDLSDTGDIIEVDNGAEFASFLKIFGRGTMKLNIPKQSELEKQKASAPEKFEAKLFKVQQPEQKGGLFAMFTRRPSWNSSVSRSPSRDGQEIKVEVKHISPFTQADMEAEGIYILDATYHLYVLIGPLLASQQETSRNAVLGQALLFAQEYIATVEAGRQVKQEGFVLFNGVPQDLKALFRHWDDSKGLWGTAGLMAGSSPFSGNELKLLPLEKVVGAVCRA</sequence>
<dbReference type="STRING" id="1157616.A0A1Z5TFL0"/>
<dbReference type="GO" id="GO:0051016">
    <property type="term" value="P:barbed-end actin filament capping"/>
    <property type="evidence" value="ECO:0007669"/>
    <property type="project" value="TreeGrafter"/>
</dbReference>
<dbReference type="GO" id="GO:0005546">
    <property type="term" value="F:phosphatidylinositol-4,5-bisphosphate binding"/>
    <property type="evidence" value="ECO:0007669"/>
    <property type="project" value="TreeGrafter"/>
</dbReference>
<dbReference type="EMBL" id="MUNK01000054">
    <property type="protein sequence ID" value="OTA34797.1"/>
    <property type="molecule type" value="Genomic_DNA"/>
</dbReference>
<dbReference type="PANTHER" id="PTHR11977:SF133">
    <property type="entry name" value="DUF4045 DOMAIN-CONTAINING PROTEIN"/>
    <property type="match status" value="1"/>
</dbReference>
<feature type="compositionally biased region" description="Polar residues" evidence="1">
    <location>
        <begin position="67"/>
        <end position="76"/>
    </location>
</feature>
<feature type="domain" description="DUF7904" evidence="3">
    <location>
        <begin position="1237"/>
        <end position="1334"/>
    </location>
</feature>
<feature type="compositionally biased region" description="Basic and acidic residues" evidence="1">
    <location>
        <begin position="736"/>
        <end position="771"/>
    </location>
</feature>
<dbReference type="InterPro" id="IPR029006">
    <property type="entry name" value="ADF-H/Gelsolin-like_dom_sf"/>
</dbReference>
<dbReference type="InParanoid" id="A0A1Z5TFL0"/>
<feature type="compositionally biased region" description="Low complexity" evidence="1">
    <location>
        <begin position="254"/>
        <end position="282"/>
    </location>
</feature>
<feature type="compositionally biased region" description="Polar residues" evidence="1">
    <location>
        <begin position="470"/>
        <end position="480"/>
    </location>
</feature>
<dbReference type="InterPro" id="IPR025118">
    <property type="entry name" value="DUF4045"/>
</dbReference>
<feature type="region of interest" description="Disordered" evidence="1">
    <location>
        <begin position="712"/>
        <end position="1167"/>
    </location>
</feature>
<feature type="compositionally biased region" description="Polar residues" evidence="1">
    <location>
        <begin position="318"/>
        <end position="330"/>
    </location>
</feature>
<feature type="domain" description="DUF4045" evidence="2">
    <location>
        <begin position="2"/>
        <end position="752"/>
    </location>
</feature>
<dbReference type="GO" id="GO:0005737">
    <property type="term" value="C:cytoplasm"/>
    <property type="evidence" value="ECO:0007669"/>
    <property type="project" value="TreeGrafter"/>
</dbReference>
<dbReference type="SMART" id="SM00262">
    <property type="entry name" value="GEL"/>
    <property type="match status" value="2"/>
</dbReference>
<feature type="compositionally biased region" description="Basic and acidic residues" evidence="1">
    <location>
        <begin position="240"/>
        <end position="252"/>
    </location>
</feature>
<feature type="compositionally biased region" description="Low complexity" evidence="1">
    <location>
        <begin position="411"/>
        <end position="423"/>
    </location>
</feature>
<dbReference type="InterPro" id="IPR057226">
    <property type="entry name" value="DUF7904"/>
</dbReference>
<feature type="compositionally biased region" description="Low complexity" evidence="1">
    <location>
        <begin position="891"/>
        <end position="902"/>
    </location>
</feature>
<feature type="region of interest" description="Disordered" evidence="1">
    <location>
        <begin position="41"/>
        <end position="700"/>
    </location>
</feature>
<accession>A0A1Z5TFL0</accession>
<feature type="compositionally biased region" description="Basic and acidic residues" evidence="1">
    <location>
        <begin position="682"/>
        <end position="691"/>
    </location>
</feature>
<dbReference type="GO" id="GO:0015629">
    <property type="term" value="C:actin cytoskeleton"/>
    <property type="evidence" value="ECO:0007669"/>
    <property type="project" value="TreeGrafter"/>
</dbReference>
<dbReference type="Gene3D" id="3.40.20.10">
    <property type="entry name" value="Severin"/>
    <property type="match status" value="3"/>
</dbReference>
<feature type="compositionally biased region" description="Polar residues" evidence="1">
    <location>
        <begin position="855"/>
        <end position="873"/>
    </location>
</feature>
<feature type="compositionally biased region" description="Low complexity" evidence="1">
    <location>
        <begin position="1149"/>
        <end position="1158"/>
    </location>
</feature>
<dbReference type="InterPro" id="IPR007122">
    <property type="entry name" value="Villin/Gelsolin"/>
</dbReference>